<protein>
    <submittedName>
        <fullName evidence="1">Uncharacterized protein</fullName>
    </submittedName>
</protein>
<comment type="caution">
    <text evidence="1">The sequence shown here is derived from an EMBL/GenBank/DDBJ whole genome shotgun (WGS) entry which is preliminary data.</text>
</comment>
<gene>
    <name evidence="1" type="ORF">E2C01_041003</name>
</gene>
<dbReference type="EMBL" id="VSRR010007643">
    <property type="protein sequence ID" value="MPC47262.1"/>
    <property type="molecule type" value="Genomic_DNA"/>
</dbReference>
<sequence>MAAPVTFTVVTWQVFDFASVELDTHRIPIDRGSATRSNLVIDELCRAGYIECRPDAHCVAIKVSGAWLGDVRRAVHLLVFL</sequence>
<name>A0A5B7FL97_PORTR</name>
<proteinExistence type="predicted"/>
<dbReference type="Proteomes" id="UP000324222">
    <property type="component" value="Unassembled WGS sequence"/>
</dbReference>
<dbReference type="AlphaFoldDB" id="A0A5B7FL97"/>
<evidence type="ECO:0000313" key="2">
    <source>
        <dbReference type="Proteomes" id="UP000324222"/>
    </source>
</evidence>
<organism evidence="1 2">
    <name type="scientific">Portunus trituberculatus</name>
    <name type="common">Swimming crab</name>
    <name type="synonym">Neptunus trituberculatus</name>
    <dbReference type="NCBI Taxonomy" id="210409"/>
    <lineage>
        <taxon>Eukaryota</taxon>
        <taxon>Metazoa</taxon>
        <taxon>Ecdysozoa</taxon>
        <taxon>Arthropoda</taxon>
        <taxon>Crustacea</taxon>
        <taxon>Multicrustacea</taxon>
        <taxon>Malacostraca</taxon>
        <taxon>Eumalacostraca</taxon>
        <taxon>Eucarida</taxon>
        <taxon>Decapoda</taxon>
        <taxon>Pleocyemata</taxon>
        <taxon>Brachyura</taxon>
        <taxon>Eubrachyura</taxon>
        <taxon>Portunoidea</taxon>
        <taxon>Portunidae</taxon>
        <taxon>Portuninae</taxon>
        <taxon>Portunus</taxon>
    </lineage>
</organism>
<reference evidence="1 2" key="1">
    <citation type="submission" date="2019-05" db="EMBL/GenBank/DDBJ databases">
        <title>Another draft genome of Portunus trituberculatus and its Hox gene families provides insights of decapod evolution.</title>
        <authorList>
            <person name="Jeong J.-H."/>
            <person name="Song I."/>
            <person name="Kim S."/>
            <person name="Choi T."/>
            <person name="Kim D."/>
            <person name="Ryu S."/>
            <person name="Kim W."/>
        </authorList>
    </citation>
    <scope>NUCLEOTIDE SEQUENCE [LARGE SCALE GENOMIC DNA]</scope>
    <source>
        <tissue evidence="1">Muscle</tissue>
    </source>
</reference>
<evidence type="ECO:0000313" key="1">
    <source>
        <dbReference type="EMBL" id="MPC47262.1"/>
    </source>
</evidence>
<accession>A0A5B7FL97</accession>
<keyword evidence="2" id="KW-1185">Reference proteome</keyword>